<proteinExistence type="predicted"/>
<feature type="compositionally biased region" description="Acidic residues" evidence="1">
    <location>
        <begin position="1"/>
        <end position="17"/>
    </location>
</feature>
<name>A0A9J6DGH3_RHIMP</name>
<keyword evidence="3" id="KW-1185">Reference proteome</keyword>
<dbReference type="EMBL" id="JABSTU010000009">
    <property type="protein sequence ID" value="KAH8021115.1"/>
    <property type="molecule type" value="Genomic_DNA"/>
</dbReference>
<protein>
    <submittedName>
        <fullName evidence="2">Uncharacterized protein</fullName>
    </submittedName>
</protein>
<dbReference type="AlphaFoldDB" id="A0A9J6DGH3"/>
<organism evidence="2 3">
    <name type="scientific">Rhipicephalus microplus</name>
    <name type="common">Cattle tick</name>
    <name type="synonym">Boophilus microplus</name>
    <dbReference type="NCBI Taxonomy" id="6941"/>
    <lineage>
        <taxon>Eukaryota</taxon>
        <taxon>Metazoa</taxon>
        <taxon>Ecdysozoa</taxon>
        <taxon>Arthropoda</taxon>
        <taxon>Chelicerata</taxon>
        <taxon>Arachnida</taxon>
        <taxon>Acari</taxon>
        <taxon>Parasitiformes</taxon>
        <taxon>Ixodida</taxon>
        <taxon>Ixodoidea</taxon>
        <taxon>Ixodidae</taxon>
        <taxon>Rhipicephalinae</taxon>
        <taxon>Rhipicephalus</taxon>
        <taxon>Boophilus</taxon>
    </lineage>
</organism>
<feature type="region of interest" description="Disordered" evidence="1">
    <location>
        <begin position="1"/>
        <end position="50"/>
    </location>
</feature>
<sequence length="191" mass="20957">MEVTVDGEEVSSDDLEENAGWRTVGSRKSNCGQALAPSEENADGNYNKKQGQQRLRQLIKASRMPRLPRGDYNIIIRSRGGLRIAACGAVRIATNVYQAAAILKEAQDDNMVCPNLQQNIIVVSTPIEAHADKYQHITHITVGKNTYETGACEAAPDYTSKGVIRGIPLEDSALRHHRQHCHTQKSHGIGC</sequence>
<evidence type="ECO:0000313" key="2">
    <source>
        <dbReference type="EMBL" id="KAH8021115.1"/>
    </source>
</evidence>
<reference evidence="2" key="2">
    <citation type="submission" date="2021-09" db="EMBL/GenBank/DDBJ databases">
        <authorList>
            <person name="Jia N."/>
            <person name="Wang J."/>
            <person name="Shi W."/>
            <person name="Du L."/>
            <person name="Sun Y."/>
            <person name="Zhan W."/>
            <person name="Jiang J."/>
            <person name="Wang Q."/>
            <person name="Zhang B."/>
            <person name="Ji P."/>
            <person name="Sakyi L.B."/>
            <person name="Cui X."/>
            <person name="Yuan T."/>
            <person name="Jiang B."/>
            <person name="Yang W."/>
            <person name="Lam T.T.-Y."/>
            <person name="Chang Q."/>
            <person name="Ding S."/>
            <person name="Wang X."/>
            <person name="Zhu J."/>
            <person name="Ruan X."/>
            <person name="Zhao L."/>
            <person name="Wei J."/>
            <person name="Que T."/>
            <person name="Du C."/>
            <person name="Cheng J."/>
            <person name="Dai P."/>
            <person name="Han X."/>
            <person name="Huang E."/>
            <person name="Gao Y."/>
            <person name="Liu J."/>
            <person name="Shao H."/>
            <person name="Ye R."/>
            <person name="Li L."/>
            <person name="Wei W."/>
            <person name="Wang X."/>
            <person name="Wang C."/>
            <person name="Huo Q."/>
            <person name="Li W."/>
            <person name="Guo W."/>
            <person name="Chen H."/>
            <person name="Chen S."/>
            <person name="Zhou L."/>
            <person name="Zhou L."/>
            <person name="Ni X."/>
            <person name="Tian J."/>
            <person name="Zhou Y."/>
            <person name="Sheng Y."/>
            <person name="Liu T."/>
            <person name="Pan Y."/>
            <person name="Xia L."/>
            <person name="Li J."/>
            <person name="Zhao F."/>
            <person name="Cao W."/>
        </authorList>
    </citation>
    <scope>NUCLEOTIDE SEQUENCE</scope>
    <source>
        <strain evidence="2">Rmic-2018</strain>
        <tissue evidence="2">Larvae</tissue>
    </source>
</reference>
<reference evidence="2" key="1">
    <citation type="journal article" date="2020" name="Cell">
        <title>Large-Scale Comparative Analyses of Tick Genomes Elucidate Their Genetic Diversity and Vector Capacities.</title>
        <authorList>
            <consortium name="Tick Genome and Microbiome Consortium (TIGMIC)"/>
            <person name="Jia N."/>
            <person name="Wang J."/>
            <person name="Shi W."/>
            <person name="Du L."/>
            <person name="Sun Y."/>
            <person name="Zhan W."/>
            <person name="Jiang J.F."/>
            <person name="Wang Q."/>
            <person name="Zhang B."/>
            <person name="Ji P."/>
            <person name="Bell-Sakyi L."/>
            <person name="Cui X.M."/>
            <person name="Yuan T.T."/>
            <person name="Jiang B.G."/>
            <person name="Yang W.F."/>
            <person name="Lam T.T."/>
            <person name="Chang Q.C."/>
            <person name="Ding S.J."/>
            <person name="Wang X.J."/>
            <person name="Zhu J.G."/>
            <person name="Ruan X.D."/>
            <person name="Zhao L."/>
            <person name="Wei J.T."/>
            <person name="Ye R.Z."/>
            <person name="Que T.C."/>
            <person name="Du C.H."/>
            <person name="Zhou Y.H."/>
            <person name="Cheng J.X."/>
            <person name="Dai P.F."/>
            <person name="Guo W.B."/>
            <person name="Han X.H."/>
            <person name="Huang E.J."/>
            <person name="Li L.F."/>
            <person name="Wei W."/>
            <person name="Gao Y.C."/>
            <person name="Liu J.Z."/>
            <person name="Shao H.Z."/>
            <person name="Wang X."/>
            <person name="Wang C.C."/>
            <person name="Yang T.C."/>
            <person name="Huo Q.B."/>
            <person name="Li W."/>
            <person name="Chen H.Y."/>
            <person name="Chen S.E."/>
            <person name="Zhou L.G."/>
            <person name="Ni X.B."/>
            <person name="Tian J.H."/>
            <person name="Sheng Y."/>
            <person name="Liu T."/>
            <person name="Pan Y.S."/>
            <person name="Xia L.Y."/>
            <person name="Li J."/>
            <person name="Zhao F."/>
            <person name="Cao W.C."/>
        </authorList>
    </citation>
    <scope>NUCLEOTIDE SEQUENCE</scope>
    <source>
        <strain evidence="2">Rmic-2018</strain>
    </source>
</reference>
<dbReference type="Proteomes" id="UP000821866">
    <property type="component" value="Chromosome 7"/>
</dbReference>
<gene>
    <name evidence="2" type="ORF">HPB51_012510</name>
</gene>
<accession>A0A9J6DGH3</accession>
<evidence type="ECO:0000313" key="3">
    <source>
        <dbReference type="Proteomes" id="UP000821866"/>
    </source>
</evidence>
<evidence type="ECO:0000256" key="1">
    <source>
        <dbReference type="SAM" id="MobiDB-lite"/>
    </source>
</evidence>
<comment type="caution">
    <text evidence="2">The sequence shown here is derived from an EMBL/GenBank/DDBJ whole genome shotgun (WGS) entry which is preliminary data.</text>
</comment>